<dbReference type="Proteomes" id="UP000886780">
    <property type="component" value="Unassembled WGS sequence"/>
</dbReference>
<dbReference type="GO" id="GO:0005886">
    <property type="term" value="C:plasma membrane"/>
    <property type="evidence" value="ECO:0007669"/>
    <property type="project" value="UniProtKB-SubCell"/>
</dbReference>
<dbReference type="InterPro" id="IPR050222">
    <property type="entry name" value="MATE_MdtK"/>
</dbReference>
<keyword evidence="8 13" id="KW-0812">Transmembrane</keyword>
<dbReference type="GO" id="GO:0015297">
    <property type="term" value="F:antiporter activity"/>
    <property type="evidence" value="ECO:0007669"/>
    <property type="project" value="UniProtKB-KW"/>
</dbReference>
<keyword evidence="5" id="KW-0813">Transport</keyword>
<evidence type="ECO:0000256" key="5">
    <source>
        <dbReference type="ARBA" id="ARBA00022448"/>
    </source>
</evidence>
<comment type="similarity">
    <text evidence="3">Belongs to the multi antimicrobial extrusion (MATE) (TC 2.A.66.1) family.</text>
</comment>
<feature type="transmembrane region" description="Helical" evidence="13">
    <location>
        <begin position="279"/>
        <end position="300"/>
    </location>
</feature>
<protein>
    <recommendedName>
        <fullName evidence="4">Probable multidrug resistance protein NorM</fullName>
    </recommendedName>
    <alternativeName>
        <fullName evidence="12">Multidrug-efflux transporter</fullName>
    </alternativeName>
</protein>
<dbReference type="PIRSF" id="PIRSF006603">
    <property type="entry name" value="DinF"/>
    <property type="match status" value="1"/>
</dbReference>
<evidence type="ECO:0000256" key="12">
    <source>
        <dbReference type="ARBA" id="ARBA00031636"/>
    </source>
</evidence>
<dbReference type="GO" id="GO:0042910">
    <property type="term" value="F:xenobiotic transmembrane transporter activity"/>
    <property type="evidence" value="ECO:0007669"/>
    <property type="project" value="InterPro"/>
</dbReference>
<evidence type="ECO:0000256" key="8">
    <source>
        <dbReference type="ARBA" id="ARBA00022692"/>
    </source>
</evidence>
<evidence type="ECO:0000313" key="15">
    <source>
        <dbReference type="Proteomes" id="UP000886780"/>
    </source>
</evidence>
<evidence type="ECO:0000313" key="14">
    <source>
        <dbReference type="EMBL" id="HIX51254.1"/>
    </source>
</evidence>
<evidence type="ECO:0000256" key="3">
    <source>
        <dbReference type="ARBA" id="ARBA00010199"/>
    </source>
</evidence>
<feature type="transmembrane region" description="Helical" evidence="13">
    <location>
        <begin position="167"/>
        <end position="188"/>
    </location>
</feature>
<feature type="transmembrane region" description="Helical" evidence="13">
    <location>
        <begin position="353"/>
        <end position="372"/>
    </location>
</feature>
<keyword evidence="7" id="KW-1003">Cell membrane</keyword>
<accession>A0A9D1W2A1</accession>
<comment type="function">
    <text evidence="1">Multidrug efflux pump.</text>
</comment>
<evidence type="ECO:0000256" key="9">
    <source>
        <dbReference type="ARBA" id="ARBA00022989"/>
    </source>
</evidence>
<keyword evidence="9 13" id="KW-1133">Transmembrane helix</keyword>
<dbReference type="InterPro" id="IPR048279">
    <property type="entry name" value="MdtK-like"/>
</dbReference>
<feature type="transmembrane region" description="Helical" evidence="13">
    <location>
        <begin position="321"/>
        <end position="341"/>
    </location>
</feature>
<gene>
    <name evidence="14" type="ORF">IAA28_00435</name>
</gene>
<feature type="transmembrane region" description="Helical" evidence="13">
    <location>
        <begin position="59"/>
        <end position="79"/>
    </location>
</feature>
<feature type="transmembrane region" description="Helical" evidence="13">
    <location>
        <begin position="21"/>
        <end position="47"/>
    </location>
</feature>
<evidence type="ECO:0000256" key="13">
    <source>
        <dbReference type="SAM" id="Phobius"/>
    </source>
</evidence>
<evidence type="ECO:0000256" key="10">
    <source>
        <dbReference type="ARBA" id="ARBA00023065"/>
    </source>
</evidence>
<proteinExistence type="inferred from homology"/>
<keyword evidence="11 13" id="KW-0472">Membrane</keyword>
<comment type="caution">
    <text evidence="14">The sequence shown here is derived from an EMBL/GenBank/DDBJ whole genome shotgun (WGS) entry which is preliminary data.</text>
</comment>
<keyword evidence="6" id="KW-0050">Antiport</keyword>
<evidence type="ECO:0000256" key="11">
    <source>
        <dbReference type="ARBA" id="ARBA00023136"/>
    </source>
</evidence>
<evidence type="ECO:0000256" key="4">
    <source>
        <dbReference type="ARBA" id="ARBA00020268"/>
    </source>
</evidence>
<evidence type="ECO:0000256" key="1">
    <source>
        <dbReference type="ARBA" id="ARBA00003408"/>
    </source>
</evidence>
<feature type="transmembrane region" description="Helical" evidence="13">
    <location>
        <begin position="413"/>
        <end position="435"/>
    </location>
</feature>
<keyword evidence="10" id="KW-0406">Ion transport</keyword>
<name>A0A9D1W2A1_9FIRM</name>
<dbReference type="AlphaFoldDB" id="A0A9D1W2A1"/>
<feature type="transmembrane region" description="Helical" evidence="13">
    <location>
        <begin position="194"/>
        <end position="215"/>
    </location>
</feature>
<dbReference type="GO" id="GO:0006811">
    <property type="term" value="P:monoatomic ion transport"/>
    <property type="evidence" value="ECO:0007669"/>
    <property type="project" value="UniProtKB-KW"/>
</dbReference>
<dbReference type="EMBL" id="DXEU01000008">
    <property type="protein sequence ID" value="HIX51254.1"/>
    <property type="molecule type" value="Genomic_DNA"/>
</dbReference>
<feature type="transmembrane region" description="Helical" evidence="13">
    <location>
        <begin position="384"/>
        <end position="407"/>
    </location>
</feature>
<dbReference type="Pfam" id="PF01554">
    <property type="entry name" value="MatE"/>
    <property type="match status" value="2"/>
</dbReference>
<dbReference type="PANTHER" id="PTHR43298">
    <property type="entry name" value="MULTIDRUG RESISTANCE PROTEIN NORM-RELATED"/>
    <property type="match status" value="1"/>
</dbReference>
<reference evidence="14" key="2">
    <citation type="submission" date="2021-04" db="EMBL/GenBank/DDBJ databases">
        <authorList>
            <person name="Gilroy R."/>
        </authorList>
    </citation>
    <scope>NUCLEOTIDE SEQUENCE</scope>
    <source>
        <strain evidence="14">ChiGjej4B4-12881</strain>
    </source>
</reference>
<evidence type="ECO:0000256" key="6">
    <source>
        <dbReference type="ARBA" id="ARBA00022449"/>
    </source>
</evidence>
<dbReference type="NCBIfam" id="TIGR00797">
    <property type="entry name" value="matE"/>
    <property type="match status" value="1"/>
</dbReference>
<evidence type="ECO:0000256" key="2">
    <source>
        <dbReference type="ARBA" id="ARBA00004651"/>
    </source>
</evidence>
<dbReference type="PANTHER" id="PTHR43298:SF2">
    <property type="entry name" value="FMN_FAD EXPORTER YEEO-RELATED"/>
    <property type="match status" value="1"/>
</dbReference>
<organism evidence="14 15">
    <name type="scientific">Candidatus Lachnoclostridium stercoripullorum</name>
    <dbReference type="NCBI Taxonomy" id="2838635"/>
    <lineage>
        <taxon>Bacteria</taxon>
        <taxon>Bacillati</taxon>
        <taxon>Bacillota</taxon>
        <taxon>Clostridia</taxon>
        <taxon>Lachnospirales</taxon>
        <taxon>Lachnospiraceae</taxon>
    </lineage>
</organism>
<feature type="transmembrane region" description="Helical" evidence="13">
    <location>
        <begin position="134"/>
        <end position="155"/>
    </location>
</feature>
<reference evidence="14" key="1">
    <citation type="journal article" date="2021" name="PeerJ">
        <title>Extensive microbial diversity within the chicken gut microbiome revealed by metagenomics and culture.</title>
        <authorList>
            <person name="Gilroy R."/>
            <person name="Ravi A."/>
            <person name="Getino M."/>
            <person name="Pursley I."/>
            <person name="Horton D.L."/>
            <person name="Alikhan N.F."/>
            <person name="Baker D."/>
            <person name="Gharbi K."/>
            <person name="Hall N."/>
            <person name="Watson M."/>
            <person name="Adriaenssens E.M."/>
            <person name="Foster-Nyarko E."/>
            <person name="Jarju S."/>
            <person name="Secka A."/>
            <person name="Antonio M."/>
            <person name="Oren A."/>
            <person name="Chaudhuri R.R."/>
            <person name="La Ragione R."/>
            <person name="Hildebrand F."/>
            <person name="Pallen M.J."/>
        </authorList>
    </citation>
    <scope>NUCLEOTIDE SEQUENCE</scope>
    <source>
        <strain evidence="14">ChiGjej4B4-12881</strain>
    </source>
</reference>
<feature type="transmembrane region" description="Helical" evidence="13">
    <location>
        <begin position="91"/>
        <end position="114"/>
    </location>
</feature>
<comment type="subcellular location">
    <subcellularLocation>
        <location evidence="2">Cell membrane</location>
        <topology evidence="2">Multi-pass membrane protein</topology>
    </subcellularLocation>
</comment>
<evidence type="ECO:0000256" key="7">
    <source>
        <dbReference type="ARBA" id="ARBA00022475"/>
    </source>
</evidence>
<dbReference type="PRINTS" id="PR00173">
    <property type="entry name" value="EDTRNSPORT"/>
</dbReference>
<sequence>MTRRRAEMMDGRALRRMILPLFLEQLLVALVGLADVFVVGFVGEAAVSGVSLVNSFNTIFINLFTALASGGAVVISQYIGRNERENAGRAASQLLAASALLSVGISLVTLAGNASIMRLMFGQVEAEVMDACVTYLRICAYSYPALAIYNAGAALYRSFGKTSTTMYISVAANGINVIGNCIGVFLLHAGVAGVAWPTLISRVFSAAAITILCFSRTNPVCYMKKWIFRLDRDLQRRILRIAVPNGVESGIFQLVKVALSSVVALFGTYQIAANGVAQSFWSMAALVCTAMGPVFITVVGQAMGAGDVQAAEEGIKKLMKITLILAAAWNVFIFLLTPVVLQFYSLSEETKELTILLVLIHNIFNTVAFPFADPLGKGLRAAGDVTFTTVTSLFTTIGVRLVFSWIFAVGMGMGVVGIALAMAFDWCGRAVILLLRFRSGAWRRFRVI</sequence>
<dbReference type="InterPro" id="IPR002528">
    <property type="entry name" value="MATE_fam"/>
</dbReference>